<accession>A0AAD7IAS7</accession>
<gene>
    <name evidence="1" type="ORF">B0H16DRAFT_1694635</name>
</gene>
<keyword evidence="2" id="KW-1185">Reference proteome</keyword>
<protein>
    <submittedName>
        <fullName evidence="1">Uncharacterized protein</fullName>
    </submittedName>
</protein>
<proteinExistence type="predicted"/>
<evidence type="ECO:0000313" key="1">
    <source>
        <dbReference type="EMBL" id="KAJ7738940.1"/>
    </source>
</evidence>
<evidence type="ECO:0000313" key="2">
    <source>
        <dbReference type="Proteomes" id="UP001215598"/>
    </source>
</evidence>
<dbReference type="EMBL" id="JARKIB010000109">
    <property type="protein sequence ID" value="KAJ7738940.1"/>
    <property type="molecule type" value="Genomic_DNA"/>
</dbReference>
<reference evidence="1" key="1">
    <citation type="submission" date="2023-03" db="EMBL/GenBank/DDBJ databases">
        <title>Massive genome expansion in bonnet fungi (Mycena s.s.) driven by repeated elements and novel gene families across ecological guilds.</title>
        <authorList>
            <consortium name="Lawrence Berkeley National Laboratory"/>
            <person name="Harder C.B."/>
            <person name="Miyauchi S."/>
            <person name="Viragh M."/>
            <person name="Kuo A."/>
            <person name="Thoen E."/>
            <person name="Andreopoulos B."/>
            <person name="Lu D."/>
            <person name="Skrede I."/>
            <person name="Drula E."/>
            <person name="Henrissat B."/>
            <person name="Morin E."/>
            <person name="Kohler A."/>
            <person name="Barry K."/>
            <person name="LaButti K."/>
            <person name="Morin E."/>
            <person name="Salamov A."/>
            <person name="Lipzen A."/>
            <person name="Mereny Z."/>
            <person name="Hegedus B."/>
            <person name="Baldrian P."/>
            <person name="Stursova M."/>
            <person name="Weitz H."/>
            <person name="Taylor A."/>
            <person name="Grigoriev I.V."/>
            <person name="Nagy L.G."/>
            <person name="Martin F."/>
            <person name="Kauserud H."/>
        </authorList>
    </citation>
    <scope>NUCLEOTIDE SEQUENCE</scope>
    <source>
        <strain evidence="1">CBHHK182m</strain>
    </source>
</reference>
<dbReference type="AlphaFoldDB" id="A0AAD7IAS7"/>
<name>A0AAD7IAS7_9AGAR</name>
<dbReference type="Proteomes" id="UP001215598">
    <property type="component" value="Unassembled WGS sequence"/>
</dbReference>
<organism evidence="1 2">
    <name type="scientific">Mycena metata</name>
    <dbReference type="NCBI Taxonomy" id="1033252"/>
    <lineage>
        <taxon>Eukaryota</taxon>
        <taxon>Fungi</taxon>
        <taxon>Dikarya</taxon>
        <taxon>Basidiomycota</taxon>
        <taxon>Agaricomycotina</taxon>
        <taxon>Agaricomycetes</taxon>
        <taxon>Agaricomycetidae</taxon>
        <taxon>Agaricales</taxon>
        <taxon>Marasmiineae</taxon>
        <taxon>Mycenaceae</taxon>
        <taxon>Mycena</taxon>
    </lineage>
</organism>
<comment type="caution">
    <text evidence="1">The sequence shown here is derived from an EMBL/GenBank/DDBJ whole genome shotgun (WGS) entry which is preliminary data.</text>
</comment>
<sequence length="377" mass="41308">MAIPYHGFWLGIPHEVIPYERFDCNLKFEHRFELKGRFCKAWAFGSEYSSKAGARMWHGRLPSAVAGAGSTDIYISSESFQSALKCKTRFNSRIDARAGGSERCPEVRNASLRMCKIALSAEIRPENHWTKFELEGCVERVNHLSDHPTHFPRFQDSNINNCGALYAPSSYLRFPARAALPLGRYRPPIARCRGQAAFGQSLAAPLAASRSRAARACRARPPHLQHRLSCVQGLSPSRRCGGASGCPGSGSTPRLFRAGSTARTTFGIPCVVDEFVRNPIIRPLAATRGVAREAPSRASVPATCVPGSTAENAYRSIGVQPAAARAVAPSVPIGNFNVFSHFFCGRRRRRRRSNLIVAVQMRIFLLVVLPDGDDANG</sequence>